<evidence type="ECO:0008006" key="4">
    <source>
        <dbReference type="Google" id="ProtNLM"/>
    </source>
</evidence>
<evidence type="ECO:0000256" key="1">
    <source>
        <dbReference type="SAM" id="Phobius"/>
    </source>
</evidence>
<feature type="transmembrane region" description="Helical" evidence="1">
    <location>
        <begin position="32"/>
        <end position="50"/>
    </location>
</feature>
<dbReference type="Proteomes" id="UP000248214">
    <property type="component" value="Unassembled WGS sequence"/>
</dbReference>
<feature type="transmembrane region" description="Helical" evidence="1">
    <location>
        <begin position="57"/>
        <end position="76"/>
    </location>
</feature>
<feature type="transmembrane region" description="Helical" evidence="1">
    <location>
        <begin position="328"/>
        <end position="346"/>
    </location>
</feature>
<feature type="transmembrane region" description="Helical" evidence="1">
    <location>
        <begin position="220"/>
        <end position="237"/>
    </location>
</feature>
<protein>
    <recommendedName>
        <fullName evidence="4">Polysaccharide polymerase</fullName>
    </recommendedName>
</protein>
<keyword evidence="1" id="KW-0472">Membrane</keyword>
<organism evidence="2 3">
    <name type="scientific">Salipaludibacillus keqinensis</name>
    <dbReference type="NCBI Taxonomy" id="2045207"/>
    <lineage>
        <taxon>Bacteria</taxon>
        <taxon>Bacillati</taxon>
        <taxon>Bacillota</taxon>
        <taxon>Bacilli</taxon>
        <taxon>Bacillales</taxon>
        <taxon>Bacillaceae</taxon>
    </lineage>
</organism>
<sequence>MSINLSKIISILISLYFILAPFYFFSSGLPQIADYIIAVVIIVYIIYFNFEKDIRFYLSIIILTLITVINAIWSMILTSPNMNVNTIYFIFNIVILLIIINLNRIDTENLLKHIKLGVIISLVIQFLIAITGEFTSGRTVLYFNNPNQLGYYSLLQLCFINLLYFINRISFKSFLVFSFISIYLVLISLSSAAIIAGIVLFTLGMLNFFILKFNTRQKSIISTILILLIMVQLHAHITETDYSINIIEDVQTRLESKTYDTESNFSERRYNRIFEHPEYLLTGAGQGGLDRFPEGGEIHASIPAFFFTYGIIGLILVVLLFYNLLGKITFLTVLILFAVHFYGLTHQGLRQPMFWILIALIYVTNKYKLKKVFGGSRVLNTNGSYR</sequence>
<dbReference type="RefSeq" id="WP_110610133.1">
    <property type="nucleotide sequence ID" value="NZ_PDOD01000003.1"/>
</dbReference>
<feature type="transmembrane region" description="Helical" evidence="1">
    <location>
        <begin position="298"/>
        <end position="321"/>
    </location>
</feature>
<feature type="transmembrane region" description="Helical" evidence="1">
    <location>
        <begin position="82"/>
        <end position="102"/>
    </location>
</feature>
<reference evidence="2 3" key="1">
    <citation type="submission" date="2017-10" db="EMBL/GenBank/DDBJ databases">
        <title>Bacillus sp. nov., a halophilic bacterium isolated from a Keqin Lake.</title>
        <authorList>
            <person name="Wang H."/>
        </authorList>
    </citation>
    <scope>NUCLEOTIDE SEQUENCE [LARGE SCALE GENOMIC DNA]</scope>
    <source>
        <strain evidence="2 3">KQ-12</strain>
    </source>
</reference>
<gene>
    <name evidence="2" type="ORF">CR194_13000</name>
</gene>
<keyword evidence="1" id="KW-1133">Transmembrane helix</keyword>
<comment type="caution">
    <text evidence="2">The sequence shown here is derived from an EMBL/GenBank/DDBJ whole genome shotgun (WGS) entry which is preliminary data.</text>
</comment>
<feature type="transmembrane region" description="Helical" evidence="1">
    <location>
        <begin position="352"/>
        <end position="369"/>
    </location>
</feature>
<keyword evidence="3" id="KW-1185">Reference proteome</keyword>
<evidence type="ECO:0000313" key="2">
    <source>
        <dbReference type="EMBL" id="PYZ92582.1"/>
    </source>
</evidence>
<dbReference type="EMBL" id="PDOD01000003">
    <property type="protein sequence ID" value="PYZ92582.1"/>
    <property type="molecule type" value="Genomic_DNA"/>
</dbReference>
<dbReference type="AlphaFoldDB" id="A0A323TAM6"/>
<feature type="transmembrane region" description="Helical" evidence="1">
    <location>
        <begin position="149"/>
        <end position="166"/>
    </location>
</feature>
<accession>A0A323TAM6</accession>
<evidence type="ECO:0000313" key="3">
    <source>
        <dbReference type="Proteomes" id="UP000248214"/>
    </source>
</evidence>
<feature type="transmembrane region" description="Helical" evidence="1">
    <location>
        <begin position="7"/>
        <end position="26"/>
    </location>
</feature>
<dbReference type="OrthoDB" id="1936666at2"/>
<feature type="transmembrane region" description="Helical" evidence="1">
    <location>
        <begin position="173"/>
        <end position="189"/>
    </location>
</feature>
<proteinExistence type="predicted"/>
<feature type="transmembrane region" description="Helical" evidence="1">
    <location>
        <begin position="114"/>
        <end position="137"/>
    </location>
</feature>
<name>A0A323TAM6_9BACI</name>
<feature type="transmembrane region" description="Helical" evidence="1">
    <location>
        <begin position="195"/>
        <end position="213"/>
    </location>
</feature>
<keyword evidence="1" id="KW-0812">Transmembrane</keyword>